<proteinExistence type="predicted"/>
<reference evidence="1 2" key="1">
    <citation type="journal article" date="2018" name="Sci. Rep.">
        <title>Genomic signatures of local adaptation to the degree of environmental predictability in rotifers.</title>
        <authorList>
            <person name="Franch-Gras L."/>
            <person name="Hahn C."/>
            <person name="Garcia-Roger E.M."/>
            <person name="Carmona M.J."/>
            <person name="Serra M."/>
            <person name="Gomez A."/>
        </authorList>
    </citation>
    <scope>NUCLEOTIDE SEQUENCE [LARGE SCALE GENOMIC DNA]</scope>
    <source>
        <strain evidence="1">HYR1</strain>
    </source>
</reference>
<gene>
    <name evidence="1" type="ORF">BpHYR1_022178</name>
</gene>
<organism evidence="1 2">
    <name type="scientific">Brachionus plicatilis</name>
    <name type="common">Marine rotifer</name>
    <name type="synonym">Brachionus muelleri</name>
    <dbReference type="NCBI Taxonomy" id="10195"/>
    <lineage>
        <taxon>Eukaryota</taxon>
        <taxon>Metazoa</taxon>
        <taxon>Spiralia</taxon>
        <taxon>Gnathifera</taxon>
        <taxon>Rotifera</taxon>
        <taxon>Eurotatoria</taxon>
        <taxon>Monogononta</taxon>
        <taxon>Pseudotrocha</taxon>
        <taxon>Ploima</taxon>
        <taxon>Brachionidae</taxon>
        <taxon>Brachionus</taxon>
    </lineage>
</organism>
<sequence length="85" mass="9520">MITKQSKKTGVTRIENLQSFGSMSFDKIPIRYDRPTPKGGPMQKMRIALFLSFGLSKNLSPIMGTAIISNDAVATPNKHRHMTKR</sequence>
<protein>
    <submittedName>
        <fullName evidence="1">Uncharacterized protein</fullName>
    </submittedName>
</protein>
<keyword evidence="2" id="KW-1185">Reference proteome</keyword>
<name>A0A3M7P2C1_BRAPC</name>
<dbReference type="AlphaFoldDB" id="A0A3M7P2C1"/>
<dbReference type="EMBL" id="REGN01014011">
    <property type="protein sequence ID" value="RMZ93188.1"/>
    <property type="molecule type" value="Genomic_DNA"/>
</dbReference>
<comment type="caution">
    <text evidence="1">The sequence shown here is derived from an EMBL/GenBank/DDBJ whole genome shotgun (WGS) entry which is preliminary data.</text>
</comment>
<accession>A0A3M7P2C1</accession>
<evidence type="ECO:0000313" key="2">
    <source>
        <dbReference type="Proteomes" id="UP000276133"/>
    </source>
</evidence>
<evidence type="ECO:0000313" key="1">
    <source>
        <dbReference type="EMBL" id="RMZ93188.1"/>
    </source>
</evidence>
<dbReference type="Proteomes" id="UP000276133">
    <property type="component" value="Unassembled WGS sequence"/>
</dbReference>